<dbReference type="PROSITE" id="PS51257">
    <property type="entry name" value="PROKAR_LIPOPROTEIN"/>
    <property type="match status" value="1"/>
</dbReference>
<dbReference type="GO" id="GO:0030313">
    <property type="term" value="C:cell envelope"/>
    <property type="evidence" value="ECO:0007669"/>
    <property type="project" value="UniProtKB-SubCell"/>
</dbReference>
<dbReference type="CDD" id="cd16334">
    <property type="entry name" value="LppX-like"/>
    <property type="match status" value="1"/>
</dbReference>
<name>A0AA97CRZ2_9ACTN</name>
<evidence type="ECO:0000256" key="7">
    <source>
        <dbReference type="SAM" id="MobiDB-lite"/>
    </source>
</evidence>
<gene>
    <name evidence="8" type="primary">lprA_1</name>
    <name evidence="8" type="ORF">MP11Mi_01040</name>
</gene>
<accession>A0AA97CRZ2</accession>
<reference evidence="8" key="1">
    <citation type="submission" date="2023-06" db="EMBL/GenBank/DDBJ databases">
        <title>Gordonia sp. nov. and Pseudochrobactrum sp. nov., two species isolated from the burying beetle Nicrophorus vespilloides.</title>
        <authorList>
            <person name="Poehlein A."/>
            <person name="Guzman J."/>
            <person name="Daniel R."/>
            <person name="Vilcinskas A."/>
        </authorList>
    </citation>
    <scope>NUCLEOTIDE SEQUENCE</scope>
    <source>
        <strain evidence="8">MP11Mi</strain>
    </source>
</reference>
<keyword evidence="5" id="KW-0564">Palmitate</keyword>
<evidence type="ECO:0000256" key="1">
    <source>
        <dbReference type="ARBA" id="ARBA00004196"/>
    </source>
</evidence>
<keyword evidence="6 8" id="KW-0449">Lipoprotein</keyword>
<dbReference type="Gene3D" id="2.50.20.20">
    <property type="match status" value="1"/>
</dbReference>
<organism evidence="8">
    <name type="scientific">Gordonia sp. MP11Mi</name>
    <dbReference type="NCBI Taxonomy" id="3022769"/>
    <lineage>
        <taxon>Bacteria</taxon>
        <taxon>Bacillati</taxon>
        <taxon>Actinomycetota</taxon>
        <taxon>Actinomycetes</taxon>
        <taxon>Mycobacteriales</taxon>
        <taxon>Gordoniaceae</taxon>
        <taxon>Gordonia</taxon>
    </lineage>
</organism>
<dbReference type="EMBL" id="CP128986">
    <property type="protein sequence ID" value="WOC11042.1"/>
    <property type="molecule type" value="Genomic_DNA"/>
</dbReference>
<evidence type="ECO:0000256" key="4">
    <source>
        <dbReference type="ARBA" id="ARBA00022729"/>
    </source>
</evidence>
<dbReference type="InterPro" id="IPR029046">
    <property type="entry name" value="LolA/LolB/LppX"/>
</dbReference>
<dbReference type="AlphaFoldDB" id="A0AA97CRZ2"/>
<dbReference type="RefSeq" id="WP_420040386.1">
    <property type="nucleotide sequence ID" value="NZ_CP128986.1"/>
</dbReference>
<feature type="region of interest" description="Disordered" evidence="7">
    <location>
        <begin position="229"/>
        <end position="262"/>
    </location>
</feature>
<keyword evidence="4" id="KW-0732">Signal</keyword>
<evidence type="ECO:0000256" key="2">
    <source>
        <dbReference type="ARBA" id="ARBA00009194"/>
    </source>
</evidence>
<comment type="similarity">
    <text evidence="2">Belongs to the LppX/LprAFG lipoprotein family.</text>
</comment>
<keyword evidence="3" id="KW-0472">Membrane</keyword>
<dbReference type="SUPFAM" id="SSF89392">
    <property type="entry name" value="Prokaryotic lipoproteins and lipoprotein localization factors"/>
    <property type="match status" value="1"/>
</dbReference>
<protein>
    <submittedName>
        <fullName evidence="8">Lipoprotein LprA</fullName>
    </submittedName>
</protein>
<evidence type="ECO:0000256" key="6">
    <source>
        <dbReference type="ARBA" id="ARBA00023288"/>
    </source>
</evidence>
<evidence type="ECO:0000256" key="5">
    <source>
        <dbReference type="ARBA" id="ARBA00023139"/>
    </source>
</evidence>
<evidence type="ECO:0000313" key="8">
    <source>
        <dbReference type="EMBL" id="WOC11042.1"/>
    </source>
</evidence>
<sequence>MQRSNRLIAGGFTATIAAAMVLTGCSTSDDGGDEKPASDAAATSTLSAAATATQDLTGAHVVLTVDGQLQSINATKVDADIETKPELEGKGTTTLNMGGKTVDAPFVYIDGKLYANVDGSGFQDYGDGRSIYDISKILDPEAGVANILRNVDGAQEAGDETINGVATTKITGTVSGKTLSALTSTAAEGPGSDASYDATIYIAKDDKQVARVVVSPTERVTMTVDLDKWNEKVDVKKPADIESPTKKPEAPKSGEPTRDKAN</sequence>
<keyword evidence="3" id="KW-1003">Cell membrane</keyword>
<dbReference type="InterPro" id="IPR009830">
    <property type="entry name" value="LppX/LprAFG"/>
</dbReference>
<evidence type="ECO:0000256" key="3">
    <source>
        <dbReference type="ARBA" id="ARBA00022475"/>
    </source>
</evidence>
<proteinExistence type="inferred from homology"/>
<dbReference type="Pfam" id="PF07161">
    <property type="entry name" value="LppX_LprAFG"/>
    <property type="match status" value="1"/>
</dbReference>
<comment type="subcellular location">
    <subcellularLocation>
        <location evidence="1">Cell envelope</location>
    </subcellularLocation>
</comment>